<name>A0A9P0H1S1_NEZVI</name>
<keyword evidence="2" id="KW-1185">Reference proteome</keyword>
<evidence type="ECO:0000313" key="2">
    <source>
        <dbReference type="Proteomes" id="UP001152798"/>
    </source>
</evidence>
<evidence type="ECO:0000313" key="1">
    <source>
        <dbReference type="EMBL" id="CAH1394183.1"/>
    </source>
</evidence>
<organism evidence="1 2">
    <name type="scientific">Nezara viridula</name>
    <name type="common">Southern green stink bug</name>
    <name type="synonym">Cimex viridulus</name>
    <dbReference type="NCBI Taxonomy" id="85310"/>
    <lineage>
        <taxon>Eukaryota</taxon>
        <taxon>Metazoa</taxon>
        <taxon>Ecdysozoa</taxon>
        <taxon>Arthropoda</taxon>
        <taxon>Hexapoda</taxon>
        <taxon>Insecta</taxon>
        <taxon>Pterygota</taxon>
        <taxon>Neoptera</taxon>
        <taxon>Paraneoptera</taxon>
        <taxon>Hemiptera</taxon>
        <taxon>Heteroptera</taxon>
        <taxon>Panheteroptera</taxon>
        <taxon>Pentatomomorpha</taxon>
        <taxon>Pentatomoidea</taxon>
        <taxon>Pentatomidae</taxon>
        <taxon>Pentatominae</taxon>
        <taxon>Nezara</taxon>
    </lineage>
</organism>
<proteinExistence type="predicted"/>
<reference evidence="1" key="1">
    <citation type="submission" date="2022-01" db="EMBL/GenBank/DDBJ databases">
        <authorList>
            <person name="King R."/>
        </authorList>
    </citation>
    <scope>NUCLEOTIDE SEQUENCE</scope>
</reference>
<protein>
    <submittedName>
        <fullName evidence="1">Uncharacterized protein</fullName>
    </submittedName>
</protein>
<dbReference type="Proteomes" id="UP001152798">
    <property type="component" value="Chromosome 2"/>
</dbReference>
<dbReference type="OrthoDB" id="5984724at2759"/>
<dbReference type="EMBL" id="OV725078">
    <property type="protein sequence ID" value="CAH1394183.1"/>
    <property type="molecule type" value="Genomic_DNA"/>
</dbReference>
<dbReference type="AlphaFoldDB" id="A0A9P0H1S1"/>
<gene>
    <name evidence="1" type="ORF">NEZAVI_LOCUS4720</name>
</gene>
<accession>A0A9P0H1S1</accession>
<sequence length="89" mass="10059">MKKLPLRFRASPLVVSGVARVLPCISGILPSFSVSQEVRNEFASVELGDPQFHTPAKFDLLLGAEIPALPYRRNQSDFGRLRKSQFRFR</sequence>